<protein>
    <recommendedName>
        <fullName evidence="5">PepSY domain-containing protein</fullName>
    </recommendedName>
</protein>
<reference evidence="3 4" key="1">
    <citation type="submission" date="2019-06" db="EMBL/GenBank/DDBJ databases">
        <title>Erythrobacter insulae sp. nov., isolated from a tidal flat.</title>
        <authorList>
            <person name="Yoon J.-H."/>
        </authorList>
    </citation>
    <scope>NUCLEOTIDE SEQUENCE [LARGE SCALE GENOMIC DNA]</scope>
    <source>
        <strain evidence="3 4">JBTF-M21</strain>
    </source>
</reference>
<keyword evidence="2" id="KW-0732">Signal</keyword>
<dbReference type="Proteomes" id="UP000316343">
    <property type="component" value="Unassembled WGS sequence"/>
</dbReference>
<evidence type="ECO:0000256" key="2">
    <source>
        <dbReference type="SAM" id="SignalP"/>
    </source>
</evidence>
<evidence type="ECO:0000313" key="3">
    <source>
        <dbReference type="EMBL" id="TRD10477.1"/>
    </source>
</evidence>
<organism evidence="3 4">
    <name type="scientific">Erythrobacter insulae</name>
    <dbReference type="NCBI Taxonomy" id="2584124"/>
    <lineage>
        <taxon>Bacteria</taxon>
        <taxon>Pseudomonadati</taxon>
        <taxon>Pseudomonadota</taxon>
        <taxon>Alphaproteobacteria</taxon>
        <taxon>Sphingomonadales</taxon>
        <taxon>Erythrobacteraceae</taxon>
        <taxon>Erythrobacter/Porphyrobacter group</taxon>
        <taxon>Erythrobacter</taxon>
    </lineage>
</organism>
<feature type="chain" id="PRO_5021897174" description="PepSY domain-containing protein" evidence="2">
    <location>
        <begin position="24"/>
        <end position="106"/>
    </location>
</feature>
<accession>A0A547P8P6</accession>
<feature type="signal peptide" evidence="2">
    <location>
        <begin position="1"/>
        <end position="23"/>
    </location>
</feature>
<dbReference type="RefSeq" id="WP_142786737.1">
    <property type="nucleotide sequence ID" value="NZ_VHJK01000001.1"/>
</dbReference>
<proteinExistence type="predicted"/>
<comment type="caution">
    <text evidence="3">The sequence shown here is derived from an EMBL/GenBank/DDBJ whole genome shotgun (WGS) entry which is preliminary data.</text>
</comment>
<dbReference type="OrthoDB" id="7428944at2"/>
<name>A0A547P8P6_9SPHN</name>
<dbReference type="EMBL" id="VHJK01000001">
    <property type="protein sequence ID" value="TRD10477.1"/>
    <property type="molecule type" value="Genomic_DNA"/>
</dbReference>
<dbReference type="AlphaFoldDB" id="A0A547P8P6"/>
<gene>
    <name evidence="3" type="ORF">FGU71_00380</name>
</gene>
<evidence type="ECO:0000256" key="1">
    <source>
        <dbReference type="SAM" id="MobiDB-lite"/>
    </source>
</evidence>
<sequence length="106" mass="11675">MKATFSLVAALSLALFVGGPAVAANSGAQEQTRSDQGEARKEMKAGNQLSLREIERRVLPRMRGSEYLGPAYDATARAYRLKFIKDGRVTYVDVDARSGRIINRSR</sequence>
<evidence type="ECO:0000313" key="4">
    <source>
        <dbReference type="Proteomes" id="UP000316343"/>
    </source>
</evidence>
<evidence type="ECO:0008006" key="5">
    <source>
        <dbReference type="Google" id="ProtNLM"/>
    </source>
</evidence>
<feature type="compositionally biased region" description="Basic and acidic residues" evidence="1">
    <location>
        <begin position="32"/>
        <end position="44"/>
    </location>
</feature>
<feature type="region of interest" description="Disordered" evidence="1">
    <location>
        <begin position="24"/>
        <end position="46"/>
    </location>
</feature>
<keyword evidence="4" id="KW-1185">Reference proteome</keyword>